<evidence type="ECO:0000313" key="1">
    <source>
        <dbReference type="EMBL" id="MDK2042183.1"/>
    </source>
</evidence>
<name>A0AAW6VHP8_9BACT</name>
<evidence type="ECO:0008006" key="3">
    <source>
        <dbReference type="Google" id="ProtNLM"/>
    </source>
</evidence>
<reference evidence="1" key="2">
    <citation type="submission" date="2023-02" db="EMBL/GenBank/DDBJ databases">
        <authorList>
            <person name="Concha-Toloza M."/>
            <person name="Lopez-Cantillo M."/>
            <person name="Molina-Mora J."/>
            <person name="Collado L."/>
        </authorList>
    </citation>
    <scope>NUCLEOTIDE SEQUENCE</scope>
    <source>
        <strain evidence="1">FR1p153A2</strain>
    </source>
</reference>
<dbReference type="Proteomes" id="UP001237501">
    <property type="component" value="Unassembled WGS sequence"/>
</dbReference>
<sequence>MNSIILNEKKLEIEDLKLAAELSLAKTKLDKYIVLLKKDYGYSMTKSQFAEIIIKSEQTVDRRIKDACNIPNYIRSGEGEKASYIFPIIEVAEYLANTIKSV</sequence>
<dbReference type="EMBL" id="JAQTJK010000015">
    <property type="protein sequence ID" value="MDK2042183.1"/>
    <property type="molecule type" value="Genomic_DNA"/>
</dbReference>
<organism evidence="1 2">
    <name type="scientific">Aliarcobacter butzleri</name>
    <dbReference type="NCBI Taxonomy" id="28197"/>
    <lineage>
        <taxon>Bacteria</taxon>
        <taxon>Pseudomonadati</taxon>
        <taxon>Campylobacterota</taxon>
        <taxon>Epsilonproteobacteria</taxon>
        <taxon>Campylobacterales</taxon>
        <taxon>Arcobacteraceae</taxon>
        <taxon>Aliarcobacter</taxon>
    </lineage>
</organism>
<dbReference type="RefSeq" id="WP_151948051.1">
    <property type="nucleotide sequence ID" value="NZ_CABVRF010000033.1"/>
</dbReference>
<reference evidence="1" key="1">
    <citation type="journal article" date="2023" name="Antibiotics">
        <title>Genomic Characterization of Antibiotic-Resistant Campylobacterales Isolated from Chilean Poultry Meat.</title>
        <authorList>
            <person name="Concha-Toloza M."/>
            <person name="Lopez-Cantillo M."/>
            <person name="Molina-Mora J.A."/>
            <person name="Collado L."/>
        </authorList>
    </citation>
    <scope>NUCLEOTIDE SEQUENCE</scope>
    <source>
        <strain evidence="1">FR1p153A2</strain>
    </source>
</reference>
<proteinExistence type="predicted"/>
<evidence type="ECO:0000313" key="2">
    <source>
        <dbReference type="Proteomes" id="UP001237501"/>
    </source>
</evidence>
<gene>
    <name evidence="1" type="ORF">PT517_10400</name>
</gene>
<comment type="caution">
    <text evidence="1">The sequence shown here is derived from an EMBL/GenBank/DDBJ whole genome shotgun (WGS) entry which is preliminary data.</text>
</comment>
<protein>
    <recommendedName>
        <fullName evidence="3">DNA-binding protein</fullName>
    </recommendedName>
</protein>
<accession>A0AAW6VHP8</accession>
<dbReference type="AlphaFoldDB" id="A0AAW6VHP8"/>